<organism evidence="1 2">
    <name type="scientific">Linum trigynum</name>
    <dbReference type="NCBI Taxonomy" id="586398"/>
    <lineage>
        <taxon>Eukaryota</taxon>
        <taxon>Viridiplantae</taxon>
        <taxon>Streptophyta</taxon>
        <taxon>Embryophyta</taxon>
        <taxon>Tracheophyta</taxon>
        <taxon>Spermatophyta</taxon>
        <taxon>Magnoliopsida</taxon>
        <taxon>eudicotyledons</taxon>
        <taxon>Gunneridae</taxon>
        <taxon>Pentapetalae</taxon>
        <taxon>rosids</taxon>
        <taxon>fabids</taxon>
        <taxon>Malpighiales</taxon>
        <taxon>Linaceae</taxon>
        <taxon>Linum</taxon>
    </lineage>
</organism>
<evidence type="ECO:0000313" key="2">
    <source>
        <dbReference type="Proteomes" id="UP001497516"/>
    </source>
</evidence>
<accession>A0AAV2FXT4</accession>
<dbReference type="AlphaFoldDB" id="A0AAV2FXT4"/>
<dbReference type="EMBL" id="OZ034820">
    <property type="protein sequence ID" value="CAL1403144.1"/>
    <property type="molecule type" value="Genomic_DNA"/>
</dbReference>
<protein>
    <recommendedName>
        <fullName evidence="3">Reverse transcriptase domain-containing protein</fullName>
    </recommendedName>
</protein>
<dbReference type="Proteomes" id="UP001497516">
    <property type="component" value="Chromosome 7"/>
</dbReference>
<reference evidence="1 2" key="1">
    <citation type="submission" date="2024-04" db="EMBL/GenBank/DDBJ databases">
        <authorList>
            <person name="Fracassetti M."/>
        </authorList>
    </citation>
    <scope>NUCLEOTIDE SEQUENCE [LARGE SCALE GENOMIC DNA]</scope>
</reference>
<proteinExistence type="predicted"/>
<gene>
    <name evidence="1" type="ORF">LTRI10_LOCUS43095</name>
</gene>
<evidence type="ECO:0008006" key="3">
    <source>
        <dbReference type="Google" id="ProtNLM"/>
    </source>
</evidence>
<keyword evidence="2" id="KW-1185">Reference proteome</keyword>
<dbReference type="PANTHER" id="PTHR31635:SF196">
    <property type="entry name" value="REVERSE TRANSCRIPTASE DOMAIN-CONTAINING PROTEIN-RELATED"/>
    <property type="match status" value="1"/>
</dbReference>
<name>A0AAV2FXT4_9ROSI</name>
<evidence type="ECO:0000313" key="1">
    <source>
        <dbReference type="EMBL" id="CAL1403144.1"/>
    </source>
</evidence>
<dbReference type="PANTHER" id="PTHR31635">
    <property type="entry name" value="REVERSE TRANSCRIPTASE DOMAIN-CONTAINING PROTEIN-RELATED"/>
    <property type="match status" value="1"/>
</dbReference>
<sequence>MWNWVEDEARLKGMSVRFFKELFKATKAPGPDGFSSKFYRRYWDTVGETLCREVKDFFYSAIMPGGWNDTHIVMVPKVDHPETIGQFRPISCCNFRKIISKILATRLKKWTPYLVSELQTTFTGCRLIQDNIIIVHEVLHHFKNHKLGNIRDMMLKLDMKKAYDMVE</sequence>